<accession>A0A194PKD8</accession>
<keyword evidence="3" id="KW-1185">Reference proteome</keyword>
<dbReference type="Proteomes" id="UP000053268">
    <property type="component" value="Unassembled WGS sequence"/>
</dbReference>
<dbReference type="SMART" id="SM00257">
    <property type="entry name" value="LysM"/>
    <property type="match status" value="1"/>
</dbReference>
<dbReference type="EMBL" id="KQ459602">
    <property type="protein sequence ID" value="KPI93473.1"/>
    <property type="molecule type" value="Genomic_DNA"/>
</dbReference>
<dbReference type="Gene3D" id="3.10.350.10">
    <property type="entry name" value="LysM domain"/>
    <property type="match status" value="1"/>
</dbReference>
<dbReference type="STRING" id="66420.A0A194PKD8"/>
<feature type="domain" description="LysM" evidence="1">
    <location>
        <begin position="50"/>
        <end position="93"/>
    </location>
</feature>
<sequence>MPVIKQYPAVTRAIINTTAIKLQCLFTLSPESDEDEQIKRLPPQPPIKTMTYTVRDRDTLTSLAARFDTTPSELTKLNRLATQFIFPGQTLLVPDKRKVCSANKSYKSSRDGQRANAVAPPIAVHCAEFLF</sequence>
<evidence type="ECO:0000313" key="2">
    <source>
        <dbReference type="EMBL" id="KPI93473.1"/>
    </source>
</evidence>
<reference evidence="2 3" key="1">
    <citation type="journal article" date="2015" name="Nat. Commun.">
        <title>Outbred genome sequencing and CRISPR/Cas9 gene editing in butterflies.</title>
        <authorList>
            <person name="Li X."/>
            <person name="Fan D."/>
            <person name="Zhang W."/>
            <person name="Liu G."/>
            <person name="Zhang L."/>
            <person name="Zhao L."/>
            <person name="Fang X."/>
            <person name="Chen L."/>
            <person name="Dong Y."/>
            <person name="Chen Y."/>
            <person name="Ding Y."/>
            <person name="Zhao R."/>
            <person name="Feng M."/>
            <person name="Zhu Y."/>
            <person name="Feng Y."/>
            <person name="Jiang X."/>
            <person name="Zhu D."/>
            <person name="Xiang H."/>
            <person name="Feng X."/>
            <person name="Li S."/>
            <person name="Wang J."/>
            <person name="Zhang G."/>
            <person name="Kronforst M.R."/>
            <person name="Wang W."/>
        </authorList>
    </citation>
    <scope>NUCLEOTIDE SEQUENCE [LARGE SCALE GENOMIC DNA]</scope>
    <source>
        <strain evidence="2">Ya'a_city_454_Px</strain>
        <tissue evidence="2">Whole body</tissue>
    </source>
</reference>
<dbReference type="PROSITE" id="PS51782">
    <property type="entry name" value="LYSM"/>
    <property type="match status" value="1"/>
</dbReference>
<dbReference type="InterPro" id="IPR018392">
    <property type="entry name" value="LysM"/>
</dbReference>
<organism evidence="2 3">
    <name type="scientific">Papilio xuthus</name>
    <name type="common">Asian swallowtail butterfly</name>
    <dbReference type="NCBI Taxonomy" id="66420"/>
    <lineage>
        <taxon>Eukaryota</taxon>
        <taxon>Metazoa</taxon>
        <taxon>Ecdysozoa</taxon>
        <taxon>Arthropoda</taxon>
        <taxon>Hexapoda</taxon>
        <taxon>Insecta</taxon>
        <taxon>Pterygota</taxon>
        <taxon>Neoptera</taxon>
        <taxon>Endopterygota</taxon>
        <taxon>Lepidoptera</taxon>
        <taxon>Glossata</taxon>
        <taxon>Ditrysia</taxon>
        <taxon>Papilionoidea</taxon>
        <taxon>Papilionidae</taxon>
        <taxon>Papilioninae</taxon>
        <taxon>Papilio</taxon>
    </lineage>
</organism>
<evidence type="ECO:0000259" key="1">
    <source>
        <dbReference type="PROSITE" id="PS51782"/>
    </source>
</evidence>
<dbReference type="InterPro" id="IPR036779">
    <property type="entry name" value="LysM_dom_sf"/>
</dbReference>
<dbReference type="AlphaFoldDB" id="A0A194PKD8"/>
<proteinExistence type="predicted"/>
<dbReference type="Pfam" id="PF01476">
    <property type="entry name" value="LysM"/>
    <property type="match status" value="1"/>
</dbReference>
<name>A0A194PKD8_PAPXU</name>
<protein>
    <recommendedName>
        <fullName evidence="1">LysM domain-containing protein</fullName>
    </recommendedName>
</protein>
<gene>
    <name evidence="2" type="ORF">RR46_10733</name>
</gene>
<dbReference type="SUPFAM" id="SSF54106">
    <property type="entry name" value="LysM domain"/>
    <property type="match status" value="1"/>
</dbReference>
<dbReference type="CDD" id="cd00118">
    <property type="entry name" value="LysM"/>
    <property type="match status" value="1"/>
</dbReference>
<evidence type="ECO:0000313" key="3">
    <source>
        <dbReference type="Proteomes" id="UP000053268"/>
    </source>
</evidence>